<evidence type="ECO:0000313" key="1">
    <source>
        <dbReference type="EMBL" id="RKP11692.1"/>
    </source>
</evidence>
<dbReference type="EMBL" id="KZ988712">
    <property type="protein sequence ID" value="RKP11692.1"/>
    <property type="molecule type" value="Genomic_DNA"/>
</dbReference>
<dbReference type="OrthoDB" id="5397701at2759"/>
<accession>A0A4P9XZV5</accession>
<proteinExistence type="predicted"/>
<name>A0A4P9XZV5_9FUNG</name>
<keyword evidence="2" id="KW-1185">Reference proteome</keyword>
<protein>
    <submittedName>
        <fullName evidence="1">Uncharacterized protein</fullName>
    </submittedName>
</protein>
<dbReference type="PANTHER" id="PTHR37331">
    <property type="entry name" value="YALI0F11671P"/>
    <property type="match status" value="1"/>
</dbReference>
<evidence type="ECO:0000313" key="2">
    <source>
        <dbReference type="Proteomes" id="UP000267251"/>
    </source>
</evidence>
<sequence>MLPIHLVRQTRALPLFYRTFRTSSRLDQVKALEGHKGVYVHDHVSPDRGPCLAVSLLDKPHPLPPSTVIGYLPLGESTLTPSVFRENDQFRNVLDHVLATSWDKDATLLARAQYQKEGWLHLD</sequence>
<dbReference type="PANTHER" id="PTHR37331:SF1">
    <property type="entry name" value="YALI0F11671P"/>
    <property type="match status" value="1"/>
</dbReference>
<feature type="non-terminal residue" evidence="1">
    <location>
        <position position="123"/>
    </location>
</feature>
<gene>
    <name evidence="1" type="ORF">BJ684DRAFT_21723</name>
</gene>
<dbReference type="AlphaFoldDB" id="A0A4P9XZV5"/>
<organism evidence="1 2">
    <name type="scientific">Piptocephalis cylindrospora</name>
    <dbReference type="NCBI Taxonomy" id="1907219"/>
    <lineage>
        <taxon>Eukaryota</taxon>
        <taxon>Fungi</taxon>
        <taxon>Fungi incertae sedis</taxon>
        <taxon>Zoopagomycota</taxon>
        <taxon>Zoopagomycotina</taxon>
        <taxon>Zoopagomycetes</taxon>
        <taxon>Zoopagales</taxon>
        <taxon>Piptocephalidaceae</taxon>
        <taxon>Piptocephalis</taxon>
    </lineage>
</organism>
<dbReference type="Proteomes" id="UP000267251">
    <property type="component" value="Unassembled WGS sequence"/>
</dbReference>
<reference evidence="2" key="1">
    <citation type="journal article" date="2018" name="Nat. Microbiol.">
        <title>Leveraging single-cell genomics to expand the fungal tree of life.</title>
        <authorList>
            <person name="Ahrendt S.R."/>
            <person name="Quandt C.A."/>
            <person name="Ciobanu D."/>
            <person name="Clum A."/>
            <person name="Salamov A."/>
            <person name="Andreopoulos B."/>
            <person name="Cheng J.F."/>
            <person name="Woyke T."/>
            <person name="Pelin A."/>
            <person name="Henrissat B."/>
            <person name="Reynolds N.K."/>
            <person name="Benny G.L."/>
            <person name="Smith M.E."/>
            <person name="James T.Y."/>
            <person name="Grigoriev I.V."/>
        </authorList>
    </citation>
    <scope>NUCLEOTIDE SEQUENCE [LARGE SCALE GENOMIC DNA]</scope>
</reference>